<name>A0A7R9ZT23_9STRA</name>
<dbReference type="Gene3D" id="3.60.20.10">
    <property type="entry name" value="Glutamine Phosphoribosylpyrophosphate, subunit 1, domain 1"/>
    <property type="match status" value="1"/>
</dbReference>
<evidence type="ECO:0000313" key="5">
    <source>
        <dbReference type="EMBL" id="CAD8342905.1"/>
    </source>
</evidence>
<evidence type="ECO:0000256" key="1">
    <source>
        <dbReference type="ARBA" id="ARBA00022942"/>
    </source>
</evidence>
<dbReference type="AlphaFoldDB" id="A0A7R9ZT23"/>
<reference evidence="5" key="1">
    <citation type="submission" date="2021-01" db="EMBL/GenBank/DDBJ databases">
        <authorList>
            <person name="Corre E."/>
            <person name="Pelletier E."/>
            <person name="Niang G."/>
            <person name="Scheremetjew M."/>
            <person name="Finn R."/>
            <person name="Kale V."/>
            <person name="Holt S."/>
            <person name="Cochrane G."/>
            <person name="Meng A."/>
            <person name="Brown T."/>
            <person name="Cohen L."/>
        </authorList>
    </citation>
    <scope>NUCLEOTIDE SEQUENCE</scope>
    <source>
        <strain evidence="5">CCMP3328</strain>
    </source>
</reference>
<sequence length="353" mass="38160">MQLRRRLPLLVQLLTFALLCQARVVSAAHSRRRVVVRMGAGGTPRYDRSISTFAEDGRLAQVEYGMEASSRGSPAIVAVDPDGAVCIVVPSSFGKIHRIDHHLWMITAGLGGDGRALANAVRVKCQSARLSCGEVPTVEQAAKMAADLQHELTRTAGARPLGCTAILVGMDPCYEEDAGESVDTAVHPSAASSDELVDESSSSSPSQAASSSSTAQAQSVKVADRMDKPRIFNTDPGGIVEECDVYCVAGNGRSEITKRVDQELDLQRQQRNKQQRRQMGIANGDTSKQIEWSYFLAQIMLNELKANTMRNGFRNSRSKESVDVWMLQPNKQSRGGLAATCHQGVTMDGLSTP</sequence>
<dbReference type="EMBL" id="HBEF01024295">
    <property type="protein sequence ID" value="CAD8342905.1"/>
    <property type="molecule type" value="Transcribed_RNA"/>
</dbReference>
<keyword evidence="1" id="KW-0647">Proteasome</keyword>
<dbReference type="PANTHER" id="PTHR11599">
    <property type="entry name" value="PROTEASOME SUBUNIT ALPHA/BETA"/>
    <property type="match status" value="1"/>
</dbReference>
<feature type="compositionally biased region" description="Low complexity" evidence="2">
    <location>
        <begin position="189"/>
        <end position="219"/>
    </location>
</feature>
<feature type="chain" id="PRO_5031509768" description="Proteasome alpha-type subunits domain-containing protein" evidence="3">
    <location>
        <begin position="23"/>
        <end position="353"/>
    </location>
</feature>
<proteinExistence type="predicted"/>
<accession>A0A7R9ZT23</accession>
<gene>
    <name evidence="5" type="ORF">CAUS1442_LOCUS15040</name>
</gene>
<dbReference type="Pfam" id="PF10584">
    <property type="entry name" value="Proteasome_A_N"/>
    <property type="match status" value="1"/>
</dbReference>
<dbReference type="GO" id="GO:0019773">
    <property type="term" value="C:proteasome core complex, alpha-subunit complex"/>
    <property type="evidence" value="ECO:0007669"/>
    <property type="project" value="InterPro"/>
</dbReference>
<dbReference type="SUPFAM" id="SSF56235">
    <property type="entry name" value="N-terminal nucleophile aminohydrolases (Ntn hydrolases)"/>
    <property type="match status" value="1"/>
</dbReference>
<dbReference type="GO" id="GO:0006511">
    <property type="term" value="P:ubiquitin-dependent protein catabolic process"/>
    <property type="evidence" value="ECO:0007669"/>
    <property type="project" value="InterPro"/>
</dbReference>
<dbReference type="SMART" id="SM00948">
    <property type="entry name" value="Proteasome_A_N"/>
    <property type="match status" value="1"/>
</dbReference>
<evidence type="ECO:0000256" key="2">
    <source>
        <dbReference type="SAM" id="MobiDB-lite"/>
    </source>
</evidence>
<dbReference type="InterPro" id="IPR000426">
    <property type="entry name" value="Proteasome_asu_N"/>
</dbReference>
<dbReference type="InterPro" id="IPR050115">
    <property type="entry name" value="Proteasome_alpha"/>
</dbReference>
<evidence type="ECO:0000259" key="4">
    <source>
        <dbReference type="SMART" id="SM00948"/>
    </source>
</evidence>
<protein>
    <recommendedName>
        <fullName evidence="4">Proteasome alpha-type subunits domain-containing protein</fullName>
    </recommendedName>
</protein>
<dbReference type="Pfam" id="PF00227">
    <property type="entry name" value="Proteasome"/>
    <property type="match status" value="1"/>
</dbReference>
<feature type="signal peptide" evidence="3">
    <location>
        <begin position="1"/>
        <end position="22"/>
    </location>
</feature>
<feature type="region of interest" description="Disordered" evidence="2">
    <location>
        <begin position="189"/>
        <end position="229"/>
    </location>
</feature>
<evidence type="ECO:0000256" key="3">
    <source>
        <dbReference type="SAM" id="SignalP"/>
    </source>
</evidence>
<feature type="domain" description="Proteasome alpha-type subunits" evidence="4">
    <location>
        <begin position="46"/>
        <end position="68"/>
    </location>
</feature>
<organism evidence="5">
    <name type="scientific">Craspedostauros australis</name>
    <dbReference type="NCBI Taxonomy" id="1486917"/>
    <lineage>
        <taxon>Eukaryota</taxon>
        <taxon>Sar</taxon>
        <taxon>Stramenopiles</taxon>
        <taxon>Ochrophyta</taxon>
        <taxon>Bacillariophyta</taxon>
        <taxon>Bacillariophyceae</taxon>
        <taxon>Bacillariophycidae</taxon>
        <taxon>Naviculales</taxon>
        <taxon>Naviculaceae</taxon>
        <taxon>Craspedostauros</taxon>
    </lineage>
</organism>
<dbReference type="InterPro" id="IPR001353">
    <property type="entry name" value="Proteasome_sua/b"/>
</dbReference>
<dbReference type="InterPro" id="IPR029055">
    <property type="entry name" value="Ntn_hydrolases_N"/>
</dbReference>
<keyword evidence="3" id="KW-0732">Signal</keyword>